<gene>
    <name evidence="1" type="ORF">CYCCA115_LOCUS12924</name>
</gene>
<evidence type="ECO:0000313" key="2">
    <source>
        <dbReference type="Proteomes" id="UP001295423"/>
    </source>
</evidence>
<proteinExistence type="predicted"/>
<organism evidence="1 2">
    <name type="scientific">Cylindrotheca closterium</name>
    <dbReference type="NCBI Taxonomy" id="2856"/>
    <lineage>
        <taxon>Eukaryota</taxon>
        <taxon>Sar</taxon>
        <taxon>Stramenopiles</taxon>
        <taxon>Ochrophyta</taxon>
        <taxon>Bacillariophyta</taxon>
        <taxon>Bacillariophyceae</taxon>
        <taxon>Bacillariophycidae</taxon>
        <taxon>Bacillariales</taxon>
        <taxon>Bacillariaceae</taxon>
        <taxon>Cylindrotheca</taxon>
    </lineage>
</organism>
<name>A0AAD2PUL3_9STRA</name>
<protein>
    <submittedName>
        <fullName evidence="1">Uncharacterized protein</fullName>
    </submittedName>
</protein>
<dbReference type="Proteomes" id="UP001295423">
    <property type="component" value="Unassembled WGS sequence"/>
</dbReference>
<dbReference type="AlphaFoldDB" id="A0AAD2PUL3"/>
<keyword evidence="2" id="KW-1185">Reference proteome</keyword>
<accession>A0AAD2PUL3</accession>
<sequence>MGKFRFYDRNKQAEGKAISGIIASQVRKFDHWIDNWFDSHDPSNRPPPPTEEEARRLEDEQITILVQEFDTLIVDLTRIKSQWPWRRRRLLEALEWRRGALYQRCWKNANVLQEAAISSMEYCEQTFNDFRRGLNDLINAGTNLSELNTVFNNLVSVCNHHIDDTFPGGRKALENYYEDMPNDIMSYRQFFELVEKCKEEYREKYKENLRKARFNQMQIDDDTPLNCLKSSFAKVLDAQQHDPELFRKYCQGKPILLSS</sequence>
<evidence type="ECO:0000313" key="1">
    <source>
        <dbReference type="EMBL" id="CAJ1951140.1"/>
    </source>
</evidence>
<comment type="caution">
    <text evidence="1">The sequence shown here is derived from an EMBL/GenBank/DDBJ whole genome shotgun (WGS) entry which is preliminary data.</text>
</comment>
<reference evidence="1" key="1">
    <citation type="submission" date="2023-08" db="EMBL/GenBank/DDBJ databases">
        <authorList>
            <person name="Audoor S."/>
            <person name="Bilcke G."/>
        </authorList>
    </citation>
    <scope>NUCLEOTIDE SEQUENCE</scope>
</reference>
<dbReference type="EMBL" id="CAKOGP040001781">
    <property type="protein sequence ID" value="CAJ1951140.1"/>
    <property type="molecule type" value="Genomic_DNA"/>
</dbReference>